<dbReference type="AlphaFoldDB" id="A0A174SAZ9"/>
<dbReference type="EC" id="2.4.1.212" evidence="2"/>
<evidence type="ECO:0000313" key="3">
    <source>
        <dbReference type="EMBL" id="RGL10062.1"/>
    </source>
</evidence>
<dbReference type="Proteomes" id="UP000260795">
    <property type="component" value="Unassembled WGS sequence"/>
</dbReference>
<feature type="domain" description="Glycosyltransferase 2-like" evidence="1">
    <location>
        <begin position="7"/>
        <end position="173"/>
    </location>
</feature>
<organism evidence="2 5">
    <name type="scientific">Bacteroides uniformis</name>
    <dbReference type="NCBI Taxonomy" id="820"/>
    <lineage>
        <taxon>Bacteria</taxon>
        <taxon>Pseudomonadati</taxon>
        <taxon>Bacteroidota</taxon>
        <taxon>Bacteroidia</taxon>
        <taxon>Bacteroidales</taxon>
        <taxon>Bacteroidaceae</taxon>
        <taxon>Bacteroides</taxon>
    </lineage>
</organism>
<dbReference type="PANTHER" id="PTHR22916">
    <property type="entry name" value="GLYCOSYLTRANSFERASE"/>
    <property type="match status" value="1"/>
</dbReference>
<dbReference type="InterPro" id="IPR029044">
    <property type="entry name" value="Nucleotide-diphossugar_trans"/>
</dbReference>
<keyword evidence="2" id="KW-0808">Transferase</keyword>
<accession>A0A174SAZ9</accession>
<dbReference type="InterPro" id="IPR001173">
    <property type="entry name" value="Glyco_trans_2-like"/>
</dbReference>
<dbReference type="EMBL" id="QSKL01000023">
    <property type="protein sequence ID" value="RHE56724.1"/>
    <property type="molecule type" value="Genomic_DNA"/>
</dbReference>
<dbReference type="EMBL" id="QSRK01000031">
    <property type="protein sequence ID" value="RGL10062.1"/>
    <property type="molecule type" value="Genomic_DNA"/>
</dbReference>
<dbReference type="Pfam" id="PF00535">
    <property type="entry name" value="Glycos_transf_2"/>
    <property type="match status" value="1"/>
</dbReference>
<evidence type="ECO:0000313" key="5">
    <source>
        <dbReference type="Proteomes" id="UP000095766"/>
    </source>
</evidence>
<dbReference type="PANTHER" id="PTHR22916:SF3">
    <property type="entry name" value="UDP-GLCNAC:BETAGAL BETA-1,3-N-ACETYLGLUCOSAMINYLTRANSFERASE-LIKE PROTEIN 1"/>
    <property type="match status" value="1"/>
</dbReference>
<dbReference type="EMBL" id="CZAO01000012">
    <property type="protein sequence ID" value="CUP94943.1"/>
    <property type="molecule type" value="Genomic_DNA"/>
</dbReference>
<dbReference type="SUPFAM" id="SSF53448">
    <property type="entry name" value="Nucleotide-diphospho-sugar transferases"/>
    <property type="match status" value="1"/>
</dbReference>
<dbReference type="RefSeq" id="WP_057253778.1">
    <property type="nucleotide sequence ID" value="NZ_CZAO01000012.1"/>
</dbReference>
<sequence>MTEKILTIVIPSYNMQQYLPQCLDSLLVSDLERVEVLVVNDGSRDRTSEIGHEYECRFPKSIIVIDKENGNYGSCINAALKIASGKYIKILDADDSFEKDNFERFITYLENVDVDLVVANYVIVNSLGEITSQRILSDIEYQEQSFENILDITKRVGVFEMHCVTYKREILRNINYYQMEGISYTDQQWMLVPMVYVNSVAFFSKFVYRYLIGRDGQTVALESRLRSIRQHAIMCLGLVDEYNKVYFKISEAKRCYLDYRIVNCQLPYIYRTYLLKQSDFEKYAELKEFDEALKKKNYSIYNSLNHEKIASFFPFHYITYWRKYYNSKKRLFFLKQLSQMIKLFEKWERLIHIH</sequence>
<proteinExistence type="predicted"/>
<name>A0A174SAZ9_BACUN</name>
<dbReference type="Proteomes" id="UP000284640">
    <property type="component" value="Unassembled WGS sequence"/>
</dbReference>
<dbReference type="CDD" id="cd00761">
    <property type="entry name" value="Glyco_tranf_GTA_type"/>
    <property type="match status" value="1"/>
</dbReference>
<dbReference type="Proteomes" id="UP000095766">
    <property type="component" value="Unassembled WGS sequence"/>
</dbReference>
<evidence type="ECO:0000313" key="6">
    <source>
        <dbReference type="Proteomes" id="UP000260795"/>
    </source>
</evidence>
<protein>
    <submittedName>
        <fullName evidence="2 3">Glycosyltransferase</fullName>
        <ecNumber evidence="2">2.4.1.212</ecNumber>
    </submittedName>
</protein>
<dbReference type="Gene3D" id="3.90.550.10">
    <property type="entry name" value="Spore Coat Polysaccharide Biosynthesis Protein SpsA, Chain A"/>
    <property type="match status" value="1"/>
</dbReference>
<keyword evidence="2" id="KW-0328">Glycosyltransferase</keyword>
<gene>
    <name evidence="2" type="primary">hyaD_4</name>
    <name evidence="4" type="ORF">DW729_16995</name>
    <name evidence="3" type="ORF">DXC80_16955</name>
    <name evidence="2" type="ORF">ERS852510_02770</name>
</gene>
<reference evidence="2 5" key="1">
    <citation type="submission" date="2015-09" db="EMBL/GenBank/DDBJ databases">
        <authorList>
            <consortium name="Pathogen Informatics"/>
        </authorList>
    </citation>
    <scope>NUCLEOTIDE SEQUENCE [LARGE SCALE GENOMIC DNA]</scope>
    <source>
        <strain evidence="2 5">2789STDY5834898</strain>
    </source>
</reference>
<evidence type="ECO:0000259" key="1">
    <source>
        <dbReference type="Pfam" id="PF00535"/>
    </source>
</evidence>
<evidence type="ECO:0000313" key="7">
    <source>
        <dbReference type="Proteomes" id="UP000284640"/>
    </source>
</evidence>
<dbReference type="GO" id="GO:0050501">
    <property type="term" value="F:hyaluronan synthase activity"/>
    <property type="evidence" value="ECO:0007669"/>
    <property type="project" value="UniProtKB-EC"/>
</dbReference>
<reference evidence="6 7" key="2">
    <citation type="submission" date="2018-08" db="EMBL/GenBank/DDBJ databases">
        <title>A genome reference for cultivated species of the human gut microbiota.</title>
        <authorList>
            <person name="Zou Y."/>
            <person name="Xue W."/>
            <person name="Luo G."/>
        </authorList>
    </citation>
    <scope>NUCLEOTIDE SEQUENCE [LARGE SCALE GENOMIC DNA]</scope>
    <source>
        <strain evidence="4 7">AM27-46</strain>
        <strain evidence="3 6">TF08-13</strain>
    </source>
</reference>
<evidence type="ECO:0000313" key="2">
    <source>
        <dbReference type="EMBL" id="CUP94943.1"/>
    </source>
</evidence>
<evidence type="ECO:0000313" key="4">
    <source>
        <dbReference type="EMBL" id="RHE56724.1"/>
    </source>
</evidence>